<dbReference type="Gene3D" id="3.40.50.10540">
    <property type="entry name" value="Crotonobetainyl-coa:carnitine coa-transferase, domain 1"/>
    <property type="match status" value="1"/>
</dbReference>
<feature type="region of interest" description="Disordered" evidence="3">
    <location>
        <begin position="75"/>
        <end position="125"/>
    </location>
</feature>
<comment type="caution">
    <text evidence="4">The sequence shown here is derived from an EMBL/GenBank/DDBJ whole genome shotgun (WGS) entry which is preliminary data.</text>
</comment>
<gene>
    <name evidence="4" type="ORF">BGZ99_009197</name>
</gene>
<dbReference type="Proteomes" id="UP000738325">
    <property type="component" value="Unassembled WGS sequence"/>
</dbReference>
<dbReference type="Pfam" id="PF02515">
    <property type="entry name" value="CoA_transf_3"/>
    <property type="match status" value="1"/>
</dbReference>
<proteinExistence type="inferred from homology"/>
<dbReference type="InterPro" id="IPR023606">
    <property type="entry name" value="CoA-Trfase_III_dom_1_sf"/>
</dbReference>
<dbReference type="AlphaFoldDB" id="A0A9P6UNK3"/>
<dbReference type="EMBL" id="JAAAIP010000761">
    <property type="protein sequence ID" value="KAG0312937.1"/>
    <property type="molecule type" value="Genomic_DNA"/>
</dbReference>
<dbReference type="GO" id="GO:0005739">
    <property type="term" value="C:mitochondrion"/>
    <property type="evidence" value="ECO:0007669"/>
    <property type="project" value="TreeGrafter"/>
</dbReference>
<name>A0A9P6UNK3_9FUNG</name>
<dbReference type="InterPro" id="IPR044855">
    <property type="entry name" value="CoA-Trfase_III_dom3_sf"/>
</dbReference>
<evidence type="ECO:0000256" key="2">
    <source>
        <dbReference type="ARBA" id="ARBA00022679"/>
    </source>
</evidence>
<evidence type="ECO:0000256" key="3">
    <source>
        <dbReference type="SAM" id="MobiDB-lite"/>
    </source>
</evidence>
<evidence type="ECO:0000256" key="1">
    <source>
        <dbReference type="ARBA" id="ARBA00008383"/>
    </source>
</evidence>
<dbReference type="GO" id="GO:0047369">
    <property type="term" value="F:succinate-hydroxymethylglutarate CoA-transferase activity"/>
    <property type="evidence" value="ECO:0007669"/>
    <property type="project" value="TreeGrafter"/>
</dbReference>
<dbReference type="InterPro" id="IPR050483">
    <property type="entry name" value="CoA-transferase_III_domain"/>
</dbReference>
<organism evidence="4 5">
    <name type="scientific">Dissophora globulifera</name>
    <dbReference type="NCBI Taxonomy" id="979702"/>
    <lineage>
        <taxon>Eukaryota</taxon>
        <taxon>Fungi</taxon>
        <taxon>Fungi incertae sedis</taxon>
        <taxon>Mucoromycota</taxon>
        <taxon>Mortierellomycotina</taxon>
        <taxon>Mortierellomycetes</taxon>
        <taxon>Mortierellales</taxon>
        <taxon>Mortierellaceae</taxon>
        <taxon>Dissophora</taxon>
    </lineage>
</organism>
<dbReference type="PANTHER" id="PTHR48207">
    <property type="entry name" value="SUCCINATE--HYDROXYMETHYLGLUTARATE COA-TRANSFERASE"/>
    <property type="match status" value="1"/>
</dbReference>
<feature type="compositionally biased region" description="Basic and acidic residues" evidence="3">
    <location>
        <begin position="107"/>
        <end position="117"/>
    </location>
</feature>
<sequence length="528" mass="57460">MHAVRSGQLSPVLTTLARNASFSLVSGVSSARHAARSSSHRLHATALTAQQSHSRLFSVQSQRYDKRADTKETVIASNLNSGNTSSFGTGPQSSGATPDPLLSMRQGDADIKSRSESGNEPGPLDGIRVLDLTRVLAGPYCTQVLGDLGAEIIKIENPKGGDDTRAWGPPFAKNIDPSDPSQESAYFLGVNRNKKSVTVNLRSSEGRQLIHDLIKKVDVLVENYVPGKLEEMGLGYEELSRLNPRLIYTSITGTYHRRYGQTGPYRMRPGYDVMIEAEAGLMFITGEENGTPVKVGVAVTDLMTGLYAHGAIMAALLARYRTGRGQHIDCSLIDTQVATLANIGSSYLIAGQEAKRMGTAHPSIVPYQVLPSKDSHIMIGAGNDGQFQILCSVLGLDSLCEDPAYKTNKDRVRHRKELISILTERLKTKSNDEWIKALEGRGIPFAPINNIAQTFAHPQVVAREMIQEIDHPKAGTIKMAGPAVKYSDTKPSIRIPPPVLGQHTDEVLTDMLGYDQEQIQKLRASKVV</sequence>
<evidence type="ECO:0000313" key="5">
    <source>
        <dbReference type="Proteomes" id="UP000738325"/>
    </source>
</evidence>
<dbReference type="InterPro" id="IPR003673">
    <property type="entry name" value="CoA-Trfase_fam_III"/>
</dbReference>
<protein>
    <submittedName>
        <fullName evidence="4">Uncharacterized protein</fullName>
    </submittedName>
</protein>
<feature type="compositionally biased region" description="Polar residues" evidence="3">
    <location>
        <begin position="75"/>
        <end position="96"/>
    </location>
</feature>
<keyword evidence="2" id="KW-0808">Transferase</keyword>
<keyword evidence="5" id="KW-1185">Reference proteome</keyword>
<evidence type="ECO:0000313" key="4">
    <source>
        <dbReference type="EMBL" id="KAG0312937.1"/>
    </source>
</evidence>
<accession>A0A9P6UNK3</accession>
<reference evidence="4" key="1">
    <citation type="journal article" date="2020" name="Fungal Divers.">
        <title>Resolving the Mortierellaceae phylogeny through synthesis of multi-gene phylogenetics and phylogenomics.</title>
        <authorList>
            <person name="Vandepol N."/>
            <person name="Liber J."/>
            <person name="Desiro A."/>
            <person name="Na H."/>
            <person name="Kennedy M."/>
            <person name="Barry K."/>
            <person name="Grigoriev I.V."/>
            <person name="Miller A.N."/>
            <person name="O'Donnell K."/>
            <person name="Stajich J.E."/>
            <person name="Bonito G."/>
        </authorList>
    </citation>
    <scope>NUCLEOTIDE SEQUENCE</scope>
    <source>
        <strain evidence="4">REB-010B</strain>
    </source>
</reference>
<dbReference type="SUPFAM" id="SSF89796">
    <property type="entry name" value="CoA-transferase family III (CaiB/BaiF)"/>
    <property type="match status" value="1"/>
</dbReference>
<dbReference type="PANTHER" id="PTHR48207:SF3">
    <property type="entry name" value="SUCCINATE--HYDROXYMETHYLGLUTARATE COA-TRANSFERASE"/>
    <property type="match status" value="1"/>
</dbReference>
<dbReference type="Gene3D" id="3.30.1540.10">
    <property type="entry name" value="formyl-coa transferase, domain 3"/>
    <property type="match status" value="1"/>
</dbReference>
<dbReference type="OrthoDB" id="5863171at2759"/>
<comment type="similarity">
    <text evidence="1">Belongs to the CoA-transferase III family.</text>
</comment>